<keyword evidence="6" id="KW-1185">Reference proteome</keyword>
<name>A0ABN8DXW5_9VIBR</name>
<proteinExistence type="inferred from homology"/>
<keyword evidence="2 5" id="KW-0489">Methyltransferase</keyword>
<dbReference type="EMBL" id="CAKLDM010000001">
    <property type="protein sequence ID" value="CAH0536100.1"/>
    <property type="molecule type" value="Genomic_DNA"/>
</dbReference>
<reference evidence="5" key="1">
    <citation type="submission" date="2021-11" db="EMBL/GenBank/DDBJ databases">
        <authorList>
            <person name="Rodrigo-Torres L."/>
            <person name="Arahal R. D."/>
            <person name="Lucena T."/>
        </authorList>
    </citation>
    <scope>NUCLEOTIDE SEQUENCE</scope>
    <source>
        <strain evidence="5">CECT 7928</strain>
    </source>
</reference>
<feature type="domain" description="Methyltransferase type 11" evidence="4">
    <location>
        <begin position="42"/>
        <end position="136"/>
    </location>
</feature>
<dbReference type="InterPro" id="IPR029063">
    <property type="entry name" value="SAM-dependent_MTases_sf"/>
</dbReference>
<keyword evidence="3 5" id="KW-0808">Transferase</keyword>
<dbReference type="PANTHER" id="PTHR44942:SF4">
    <property type="entry name" value="METHYLTRANSFERASE TYPE 11 DOMAIN-CONTAINING PROTEIN"/>
    <property type="match status" value="1"/>
</dbReference>
<sequence length="258" mass="28599">MSVNIDFGKTAEDYAVHREGFPAELLTRLLQFGIGLPAQHIVDLGTGTGTLARQFAQNGAIVTGVDIAPELIKKAQLLDQQAGVSVDYHISDSSSLPLSSCSQDVITAGQCWHWFDAASTAQECMRVLRPSGAIVICHFDWLPLRDNVVELTEALILKHSPTWQMSGGNGLYPRWLTDLALAGFEEIETFSFDKTVNYSQESWRGRIRASAGISASLNKKKVEQFDQELKQALQQNFPKDPLPIPHRVWAVIARKPNR</sequence>
<dbReference type="SUPFAM" id="SSF53335">
    <property type="entry name" value="S-adenosyl-L-methionine-dependent methyltransferases"/>
    <property type="match status" value="1"/>
</dbReference>
<dbReference type="Gene3D" id="3.40.50.150">
    <property type="entry name" value="Vaccinia Virus protein VP39"/>
    <property type="match status" value="1"/>
</dbReference>
<evidence type="ECO:0000256" key="3">
    <source>
        <dbReference type="ARBA" id="ARBA00022679"/>
    </source>
</evidence>
<gene>
    <name evidence="5" type="primary">COQ3_1</name>
    <name evidence="5" type="ORF">VMF7928_00196</name>
</gene>
<protein>
    <submittedName>
        <fullName evidence="5">Ubiquinone biosynthesis O-methyltransferase, mitochondrial</fullName>
        <ecNumber evidence="5">2.1.1.222</ecNumber>
    </submittedName>
</protein>
<accession>A0ABN8DXW5</accession>
<evidence type="ECO:0000313" key="5">
    <source>
        <dbReference type="EMBL" id="CAH0536100.1"/>
    </source>
</evidence>
<dbReference type="Pfam" id="PF08241">
    <property type="entry name" value="Methyltransf_11"/>
    <property type="match status" value="1"/>
</dbReference>
<evidence type="ECO:0000256" key="1">
    <source>
        <dbReference type="ARBA" id="ARBA00008361"/>
    </source>
</evidence>
<dbReference type="PANTHER" id="PTHR44942">
    <property type="entry name" value="METHYLTRANSF_11 DOMAIN-CONTAINING PROTEIN"/>
    <property type="match status" value="1"/>
</dbReference>
<dbReference type="GO" id="GO:0032259">
    <property type="term" value="P:methylation"/>
    <property type="evidence" value="ECO:0007669"/>
    <property type="project" value="UniProtKB-KW"/>
</dbReference>
<dbReference type="EC" id="2.1.1.222" evidence="5"/>
<dbReference type="RefSeq" id="WP_237359606.1">
    <property type="nucleotide sequence ID" value="NZ_CAKLDM010000001.1"/>
</dbReference>
<organism evidence="5 6">
    <name type="scientific">Vibrio marisflavi CECT 7928</name>
    <dbReference type="NCBI Taxonomy" id="634439"/>
    <lineage>
        <taxon>Bacteria</taxon>
        <taxon>Pseudomonadati</taxon>
        <taxon>Pseudomonadota</taxon>
        <taxon>Gammaproteobacteria</taxon>
        <taxon>Vibrionales</taxon>
        <taxon>Vibrionaceae</taxon>
        <taxon>Vibrio</taxon>
    </lineage>
</organism>
<keyword evidence="5" id="KW-0830">Ubiquinone</keyword>
<dbReference type="InterPro" id="IPR051052">
    <property type="entry name" value="Diverse_substrate_MTase"/>
</dbReference>
<evidence type="ECO:0000256" key="2">
    <source>
        <dbReference type="ARBA" id="ARBA00022603"/>
    </source>
</evidence>
<dbReference type="GO" id="GO:0102208">
    <property type="term" value="F:2-polyprenyl-6-hydroxyphenol methylase activity"/>
    <property type="evidence" value="ECO:0007669"/>
    <property type="project" value="UniProtKB-EC"/>
</dbReference>
<dbReference type="Proteomes" id="UP000838748">
    <property type="component" value="Unassembled WGS sequence"/>
</dbReference>
<dbReference type="InterPro" id="IPR013216">
    <property type="entry name" value="Methyltransf_11"/>
</dbReference>
<comment type="similarity">
    <text evidence="1">Belongs to the methyltransferase superfamily.</text>
</comment>
<comment type="caution">
    <text evidence="5">The sequence shown here is derived from an EMBL/GenBank/DDBJ whole genome shotgun (WGS) entry which is preliminary data.</text>
</comment>
<evidence type="ECO:0000259" key="4">
    <source>
        <dbReference type="Pfam" id="PF08241"/>
    </source>
</evidence>
<dbReference type="CDD" id="cd02440">
    <property type="entry name" value="AdoMet_MTases"/>
    <property type="match status" value="1"/>
</dbReference>
<evidence type="ECO:0000313" key="6">
    <source>
        <dbReference type="Proteomes" id="UP000838748"/>
    </source>
</evidence>